<proteinExistence type="predicted"/>
<reference evidence="1" key="2">
    <citation type="journal article" date="2015" name="Fish Shellfish Immunol.">
        <title>Early steps in the European eel (Anguilla anguilla)-Vibrio vulnificus interaction in the gills: Role of the RtxA13 toxin.</title>
        <authorList>
            <person name="Callol A."/>
            <person name="Pajuelo D."/>
            <person name="Ebbesson L."/>
            <person name="Teles M."/>
            <person name="MacKenzie S."/>
            <person name="Amaro C."/>
        </authorList>
    </citation>
    <scope>NUCLEOTIDE SEQUENCE</scope>
</reference>
<evidence type="ECO:0000313" key="1">
    <source>
        <dbReference type="EMBL" id="JAH86241.1"/>
    </source>
</evidence>
<accession>A0A0E9W7H4</accession>
<dbReference type="AlphaFoldDB" id="A0A0E9W7H4"/>
<protein>
    <submittedName>
        <fullName evidence="1">Uncharacterized protein</fullName>
    </submittedName>
</protein>
<organism evidence="1">
    <name type="scientific">Anguilla anguilla</name>
    <name type="common">European freshwater eel</name>
    <name type="synonym">Muraena anguilla</name>
    <dbReference type="NCBI Taxonomy" id="7936"/>
    <lineage>
        <taxon>Eukaryota</taxon>
        <taxon>Metazoa</taxon>
        <taxon>Chordata</taxon>
        <taxon>Craniata</taxon>
        <taxon>Vertebrata</taxon>
        <taxon>Euteleostomi</taxon>
        <taxon>Actinopterygii</taxon>
        <taxon>Neopterygii</taxon>
        <taxon>Teleostei</taxon>
        <taxon>Anguilliformes</taxon>
        <taxon>Anguillidae</taxon>
        <taxon>Anguilla</taxon>
    </lineage>
</organism>
<name>A0A0E9W7H4_ANGAN</name>
<dbReference type="EMBL" id="GBXM01022336">
    <property type="protein sequence ID" value="JAH86241.1"/>
    <property type="molecule type" value="Transcribed_RNA"/>
</dbReference>
<reference evidence="1" key="1">
    <citation type="submission" date="2014-11" db="EMBL/GenBank/DDBJ databases">
        <authorList>
            <person name="Amaro Gonzalez C."/>
        </authorList>
    </citation>
    <scope>NUCLEOTIDE SEQUENCE</scope>
</reference>
<sequence>MVVIHFIRVCITFQLRLRRKLLSQLKL</sequence>